<dbReference type="EMBL" id="PDLM01000001">
    <property type="protein sequence ID" value="RDW89583.1"/>
    <property type="molecule type" value="Genomic_DNA"/>
</dbReference>
<dbReference type="SMART" id="SM00464">
    <property type="entry name" value="LON"/>
    <property type="match status" value="1"/>
</dbReference>
<protein>
    <submittedName>
        <fullName evidence="8">Uncharacterized protein</fullName>
    </submittedName>
</protein>
<proteinExistence type="predicted"/>
<feature type="compositionally biased region" description="Polar residues" evidence="5">
    <location>
        <begin position="438"/>
        <end position="448"/>
    </location>
</feature>
<evidence type="ECO:0000259" key="7">
    <source>
        <dbReference type="PROSITE" id="PS51787"/>
    </source>
</evidence>
<evidence type="ECO:0000313" key="9">
    <source>
        <dbReference type="Proteomes" id="UP000256645"/>
    </source>
</evidence>
<name>A0A3D8STC5_9HELO</name>
<dbReference type="PANTHER" id="PTHR23327:SF42">
    <property type="entry name" value="LON PEPTIDASE N-TERMINAL DOMAIN AND RING FINGER PROTEIN C14F5.10C"/>
    <property type="match status" value="1"/>
</dbReference>
<dbReference type="Proteomes" id="UP000256645">
    <property type="component" value="Unassembled WGS sequence"/>
</dbReference>
<dbReference type="Pfam" id="PF13923">
    <property type="entry name" value="zf-C3HC4_2"/>
    <property type="match status" value="1"/>
</dbReference>
<dbReference type="InterPro" id="IPR046336">
    <property type="entry name" value="Lon_prtase_N_sf"/>
</dbReference>
<dbReference type="Gene3D" id="2.30.130.40">
    <property type="entry name" value="LON domain-like"/>
    <property type="match status" value="1"/>
</dbReference>
<keyword evidence="1" id="KW-0479">Metal-binding</keyword>
<feature type="domain" description="Lon N-terminal" evidence="7">
    <location>
        <begin position="299"/>
        <end position="546"/>
    </location>
</feature>
<dbReference type="Gene3D" id="1.20.58.1480">
    <property type="match status" value="1"/>
</dbReference>
<dbReference type="OrthoDB" id="264917at2759"/>
<evidence type="ECO:0000256" key="5">
    <source>
        <dbReference type="SAM" id="MobiDB-lite"/>
    </source>
</evidence>
<dbReference type="Gene3D" id="3.30.40.10">
    <property type="entry name" value="Zinc/RING finger domain, C3HC4 (zinc finger)"/>
    <property type="match status" value="2"/>
</dbReference>
<feature type="domain" description="RING-type" evidence="6">
    <location>
        <begin position="220"/>
        <end position="258"/>
    </location>
</feature>
<sequence length="566" mass="63149">MSSLNDAIPLHSSLKLQEEPPTEEPKALPTALEPSKDARQLVRLIQCSQCSHPLRDPVTLPCGNSLCKACIPELHARTNISYPATENRRQGFDCPFSECKREHAEGDCKVDVTLNKIMEVVRQEVEEFRISNVASETLLQAEERDRWAIAGVSSLRDEGPRIRTLPGGRLTAAYTMAEMGELAYDSEIIFKNTPTTGDTEALDVAVLERLKEASRSELDCQVCYALFLDPLTTTCGHTFCRKCLHRVLDHSNLCPICRRLLAIPPISTAEQAPSNSILTKLIGGLCPEALAARSEAAMLEDQSGLGDLDTPLFICALSFPTMPTFLHIFEPRYRLMIRRAMESPSRTFGMLPYNSTHEPQGDLGAVNFYQYGTLLQIINMELMPDGRSLIETVGVSRFRVLRHGSLDGYTVGQIERVDDISLADEEALESSETTTLSRNLSATSQTEAASHHITPRSLADLNSMPTQQLMDISINFVKKMQDQSASWLHSRVFQTFGPLPENDPALFPWWFASVLPLVEVEKYRLLGTTSVRERLKICVGWITRIEAQRWYATLSSSPSPCKPTFD</sequence>
<organism evidence="8 9">
    <name type="scientific">Coleophoma cylindrospora</name>
    <dbReference type="NCBI Taxonomy" id="1849047"/>
    <lineage>
        <taxon>Eukaryota</taxon>
        <taxon>Fungi</taxon>
        <taxon>Dikarya</taxon>
        <taxon>Ascomycota</taxon>
        <taxon>Pezizomycotina</taxon>
        <taxon>Leotiomycetes</taxon>
        <taxon>Helotiales</taxon>
        <taxon>Dermateaceae</taxon>
        <taxon>Coleophoma</taxon>
    </lineage>
</organism>
<dbReference type="STRING" id="1849047.A0A3D8STC5"/>
<dbReference type="SUPFAM" id="SSF57850">
    <property type="entry name" value="RING/U-box"/>
    <property type="match status" value="2"/>
</dbReference>
<dbReference type="GO" id="GO:0008270">
    <property type="term" value="F:zinc ion binding"/>
    <property type="evidence" value="ECO:0007669"/>
    <property type="project" value="UniProtKB-KW"/>
</dbReference>
<feature type="domain" description="RING-type" evidence="6">
    <location>
        <begin position="47"/>
        <end position="98"/>
    </location>
</feature>
<evidence type="ECO:0000256" key="2">
    <source>
        <dbReference type="ARBA" id="ARBA00022771"/>
    </source>
</evidence>
<accession>A0A3D8STC5</accession>
<dbReference type="CDD" id="cd16514">
    <property type="entry name" value="RING-HC_LONFs_rpt2"/>
    <property type="match status" value="1"/>
</dbReference>
<feature type="region of interest" description="Disordered" evidence="5">
    <location>
        <begin position="431"/>
        <end position="452"/>
    </location>
</feature>
<reference evidence="8 9" key="1">
    <citation type="journal article" date="2018" name="IMA Fungus">
        <title>IMA Genome-F 9: Draft genome sequence of Annulohypoxylon stygium, Aspergillus mulundensis, Berkeleyomyces basicola (syn. Thielaviopsis basicola), Ceratocystis smalleyi, two Cercospora beticola strains, Coleophoma cylindrospora, Fusarium fracticaudum, Phialophora cf. hyalina, and Morchella septimelata.</title>
        <authorList>
            <person name="Wingfield B.D."/>
            <person name="Bills G.F."/>
            <person name="Dong Y."/>
            <person name="Huang W."/>
            <person name="Nel W.J."/>
            <person name="Swalarsk-Parry B.S."/>
            <person name="Vaghefi N."/>
            <person name="Wilken P.M."/>
            <person name="An Z."/>
            <person name="de Beer Z.W."/>
            <person name="De Vos L."/>
            <person name="Chen L."/>
            <person name="Duong T.A."/>
            <person name="Gao Y."/>
            <person name="Hammerbacher A."/>
            <person name="Kikkert J.R."/>
            <person name="Li Y."/>
            <person name="Li H."/>
            <person name="Li K."/>
            <person name="Li Q."/>
            <person name="Liu X."/>
            <person name="Ma X."/>
            <person name="Naidoo K."/>
            <person name="Pethybridge S.J."/>
            <person name="Sun J."/>
            <person name="Steenkamp E.T."/>
            <person name="van der Nest M.A."/>
            <person name="van Wyk S."/>
            <person name="Wingfield M.J."/>
            <person name="Xiong C."/>
            <person name="Yue Q."/>
            <person name="Zhang X."/>
        </authorList>
    </citation>
    <scope>NUCLEOTIDE SEQUENCE [LARGE SCALE GENOMIC DNA]</scope>
    <source>
        <strain evidence="8 9">BP6252</strain>
    </source>
</reference>
<comment type="caution">
    <text evidence="8">The sequence shown here is derived from an EMBL/GenBank/DDBJ whole genome shotgun (WGS) entry which is preliminary data.</text>
</comment>
<dbReference type="InterPro" id="IPR017907">
    <property type="entry name" value="Znf_RING_CS"/>
</dbReference>
<dbReference type="PROSITE" id="PS50089">
    <property type="entry name" value="ZF_RING_2"/>
    <property type="match status" value="2"/>
</dbReference>
<dbReference type="InterPro" id="IPR015947">
    <property type="entry name" value="PUA-like_sf"/>
</dbReference>
<keyword evidence="3" id="KW-0862">Zinc</keyword>
<dbReference type="Pfam" id="PF02190">
    <property type="entry name" value="LON_substr_bdg"/>
    <property type="match status" value="1"/>
</dbReference>
<dbReference type="GO" id="GO:0061630">
    <property type="term" value="F:ubiquitin protein ligase activity"/>
    <property type="evidence" value="ECO:0007669"/>
    <property type="project" value="TreeGrafter"/>
</dbReference>
<dbReference type="InterPro" id="IPR001841">
    <property type="entry name" value="Znf_RING"/>
</dbReference>
<dbReference type="InterPro" id="IPR003111">
    <property type="entry name" value="Lon_prtase_N"/>
</dbReference>
<evidence type="ECO:0000256" key="4">
    <source>
        <dbReference type="PROSITE-ProRule" id="PRU00175"/>
    </source>
</evidence>
<evidence type="ECO:0000256" key="3">
    <source>
        <dbReference type="ARBA" id="ARBA00022833"/>
    </source>
</evidence>
<dbReference type="PANTHER" id="PTHR23327">
    <property type="entry name" value="RING FINGER PROTEIN 127"/>
    <property type="match status" value="1"/>
</dbReference>
<evidence type="ECO:0000256" key="1">
    <source>
        <dbReference type="ARBA" id="ARBA00022723"/>
    </source>
</evidence>
<evidence type="ECO:0000313" key="8">
    <source>
        <dbReference type="EMBL" id="RDW89583.1"/>
    </source>
</evidence>
<dbReference type="PROSITE" id="PS51787">
    <property type="entry name" value="LON_N"/>
    <property type="match status" value="1"/>
</dbReference>
<gene>
    <name evidence="8" type="ORF">BP6252_01615</name>
</gene>
<keyword evidence="9" id="KW-1185">Reference proteome</keyword>
<dbReference type="InterPro" id="IPR013083">
    <property type="entry name" value="Znf_RING/FYVE/PHD"/>
</dbReference>
<dbReference type="AlphaFoldDB" id="A0A3D8STC5"/>
<dbReference type="SUPFAM" id="SSF88697">
    <property type="entry name" value="PUA domain-like"/>
    <property type="match status" value="1"/>
</dbReference>
<feature type="region of interest" description="Disordered" evidence="5">
    <location>
        <begin position="1"/>
        <end position="29"/>
    </location>
</feature>
<dbReference type="PROSITE" id="PS00518">
    <property type="entry name" value="ZF_RING_1"/>
    <property type="match status" value="1"/>
</dbReference>
<keyword evidence="2 4" id="KW-0863">Zinc-finger</keyword>
<evidence type="ECO:0000259" key="6">
    <source>
        <dbReference type="PROSITE" id="PS50089"/>
    </source>
</evidence>
<dbReference type="SMART" id="SM00184">
    <property type="entry name" value="RING"/>
    <property type="match status" value="2"/>
</dbReference>